<dbReference type="InterPro" id="IPR012310">
    <property type="entry name" value="DNA_ligase_ATP-dep_cent"/>
</dbReference>
<gene>
    <name evidence="7" type="primary">ligD</name>
    <name evidence="7" type="ORF">RHODO2019_08175</name>
</gene>
<evidence type="ECO:0000256" key="5">
    <source>
        <dbReference type="SAM" id="MobiDB-lite"/>
    </source>
</evidence>
<comment type="catalytic activity">
    <reaction evidence="4">
        <text>ATP + (deoxyribonucleotide)n-3'-hydroxyl + 5'-phospho-(deoxyribonucleotide)m = (deoxyribonucleotide)n+m + AMP + diphosphate.</text>
        <dbReference type="EC" id="6.5.1.1"/>
    </reaction>
</comment>
<protein>
    <recommendedName>
        <fullName evidence="2">DNA ligase (ATP)</fullName>
        <ecNumber evidence="2">6.5.1.1</ecNumber>
    </recommendedName>
</protein>
<dbReference type="InterPro" id="IPR012309">
    <property type="entry name" value="DNA_ligase_ATP-dep_C"/>
</dbReference>
<feature type="region of interest" description="Disordered" evidence="5">
    <location>
        <begin position="1"/>
        <end position="31"/>
    </location>
</feature>
<feature type="compositionally biased region" description="Basic and acidic residues" evidence="5">
    <location>
        <begin position="1"/>
        <end position="14"/>
    </location>
</feature>
<evidence type="ECO:0000256" key="4">
    <source>
        <dbReference type="ARBA" id="ARBA00034003"/>
    </source>
</evidence>
<dbReference type="RefSeq" id="WP_265384468.1">
    <property type="nucleotide sequence ID" value="NZ_CP110615.1"/>
</dbReference>
<dbReference type="PANTHER" id="PTHR45674">
    <property type="entry name" value="DNA LIGASE 1/3 FAMILY MEMBER"/>
    <property type="match status" value="1"/>
</dbReference>
<keyword evidence="7" id="KW-0808">Transferase</keyword>
<dbReference type="InterPro" id="IPR014146">
    <property type="entry name" value="LigD_ligase_dom"/>
</dbReference>
<evidence type="ECO:0000313" key="7">
    <source>
        <dbReference type="EMBL" id="UZJ26364.1"/>
    </source>
</evidence>
<dbReference type="PANTHER" id="PTHR45674:SF4">
    <property type="entry name" value="DNA LIGASE 1"/>
    <property type="match status" value="1"/>
</dbReference>
<evidence type="ECO:0000259" key="6">
    <source>
        <dbReference type="PROSITE" id="PS50160"/>
    </source>
</evidence>
<dbReference type="GO" id="GO:0016874">
    <property type="term" value="F:ligase activity"/>
    <property type="evidence" value="ECO:0007669"/>
    <property type="project" value="UniProtKB-KW"/>
</dbReference>
<dbReference type="InterPro" id="IPR014144">
    <property type="entry name" value="LigD_PE_domain"/>
</dbReference>
<evidence type="ECO:0000256" key="2">
    <source>
        <dbReference type="ARBA" id="ARBA00012727"/>
    </source>
</evidence>
<dbReference type="Pfam" id="PF01068">
    <property type="entry name" value="DNA_ligase_A_M"/>
    <property type="match status" value="1"/>
</dbReference>
<keyword evidence="3 7" id="KW-0436">Ligase</keyword>
<dbReference type="CDD" id="cd07906">
    <property type="entry name" value="Adenylation_DNA_ligase_LigD_LigC"/>
    <property type="match status" value="1"/>
</dbReference>
<dbReference type="EMBL" id="CP110615">
    <property type="protein sequence ID" value="UZJ26364.1"/>
    <property type="molecule type" value="Genomic_DNA"/>
</dbReference>
<dbReference type="Gene3D" id="3.30.470.30">
    <property type="entry name" value="DNA ligase/mRNA capping enzyme"/>
    <property type="match status" value="1"/>
</dbReference>
<dbReference type="Pfam" id="PF13298">
    <property type="entry name" value="LigD_N"/>
    <property type="match status" value="1"/>
</dbReference>
<feature type="region of interest" description="Disordered" evidence="5">
    <location>
        <begin position="141"/>
        <end position="160"/>
    </location>
</feature>
<evidence type="ECO:0000256" key="3">
    <source>
        <dbReference type="ARBA" id="ARBA00022598"/>
    </source>
</evidence>
<dbReference type="PROSITE" id="PS50160">
    <property type="entry name" value="DNA_LIGASE_A3"/>
    <property type="match status" value="1"/>
</dbReference>
<evidence type="ECO:0000313" key="8">
    <source>
        <dbReference type="Proteomes" id="UP001164965"/>
    </source>
</evidence>
<dbReference type="GO" id="GO:0016740">
    <property type="term" value="F:transferase activity"/>
    <property type="evidence" value="ECO:0007669"/>
    <property type="project" value="UniProtKB-KW"/>
</dbReference>
<dbReference type="InterPro" id="IPR050191">
    <property type="entry name" value="ATP-dep_DNA_ligase"/>
</dbReference>
<reference evidence="7" key="1">
    <citation type="submission" date="2022-10" db="EMBL/GenBank/DDBJ databases">
        <title>Rhodococcus sp.75.</title>
        <authorList>
            <person name="Sun M."/>
        </authorList>
    </citation>
    <scope>NUCLEOTIDE SEQUENCE</scope>
    <source>
        <strain evidence="7">75</strain>
    </source>
</reference>
<dbReference type="Gene3D" id="3.30.1490.70">
    <property type="match status" value="1"/>
</dbReference>
<keyword evidence="8" id="KW-1185">Reference proteome</keyword>
<name>A0ABY6P3W9_9NOCA</name>
<dbReference type="Proteomes" id="UP001164965">
    <property type="component" value="Chromosome"/>
</dbReference>
<dbReference type="Pfam" id="PF04679">
    <property type="entry name" value="DNA_ligase_A_C"/>
    <property type="match status" value="1"/>
</dbReference>
<dbReference type="NCBIfam" id="TIGR02779">
    <property type="entry name" value="NHEJ_ligase_lig"/>
    <property type="match status" value="1"/>
</dbReference>
<sequence>MQERLSDYRARRDPALTPEPASDDPRGTGVDGRAFVVQEHHASSLHWDLRLEHEGVLVSWAVPKGLPAAPGVERLAVHTEDHPLAYARFAGTIPEDEHGGGWMRITDVGPLEVARWTADEVELTLHGAVLQGRHRLRRRPDGGHDHWTLTRLDPPTDPDHEAVPDAVAPMLAEHGDPPTGDGWTYEVKWDGHRALARVVGGRLALSSRGGHDVTASVPGIAGLGEALAGRDALLDGELVVLGPDGRPDFGLLQQRMGAPRARGPRVTYLVFDVLHLDGRSWLHRPHAERRGQLDSLALAGPVWATPPALPGRAEDVLAAVRAQGLEGVVAKLGSSAYTPGRRSDAWRKLVNLHKADVVVGGWQPGAGRRAGMVGSLLLGVLEQGGLRYVGHVGTGFTDRELVRLGTQLKTLSRTSSPFSGAVPAARARTARWVEPELAAEVAMAGWTGDGLLRQARWRGLVDGG</sequence>
<dbReference type="CDD" id="cd07971">
    <property type="entry name" value="OBF_DNA_ligase_LigD"/>
    <property type="match status" value="1"/>
</dbReference>
<feature type="domain" description="ATP-dependent DNA ligase family profile" evidence="6">
    <location>
        <begin position="265"/>
        <end position="382"/>
    </location>
</feature>
<evidence type="ECO:0000256" key="1">
    <source>
        <dbReference type="ARBA" id="ARBA00007572"/>
    </source>
</evidence>
<dbReference type="EC" id="6.5.1.1" evidence="2"/>
<accession>A0ABY6P3W9</accession>
<dbReference type="InterPro" id="IPR012340">
    <property type="entry name" value="NA-bd_OB-fold"/>
</dbReference>
<comment type="similarity">
    <text evidence="1">Belongs to the ATP-dependent DNA ligase family.</text>
</comment>
<organism evidence="7 8">
    <name type="scientific">Rhodococcus antarcticus</name>
    <dbReference type="NCBI Taxonomy" id="2987751"/>
    <lineage>
        <taxon>Bacteria</taxon>
        <taxon>Bacillati</taxon>
        <taxon>Actinomycetota</taxon>
        <taxon>Actinomycetes</taxon>
        <taxon>Mycobacteriales</taxon>
        <taxon>Nocardiaceae</taxon>
        <taxon>Rhodococcus</taxon>
    </lineage>
</organism>
<dbReference type="SUPFAM" id="SSF50249">
    <property type="entry name" value="Nucleic acid-binding proteins"/>
    <property type="match status" value="1"/>
</dbReference>
<dbReference type="SUPFAM" id="SSF56091">
    <property type="entry name" value="DNA ligase/mRNA capping enzyme, catalytic domain"/>
    <property type="match status" value="1"/>
</dbReference>
<proteinExistence type="inferred from homology"/>
<dbReference type="Gene3D" id="2.40.50.140">
    <property type="entry name" value="Nucleic acid-binding proteins"/>
    <property type="match status" value="1"/>
</dbReference>